<dbReference type="SUPFAM" id="SSF48264">
    <property type="entry name" value="Cytochrome P450"/>
    <property type="match status" value="1"/>
</dbReference>
<dbReference type="EMBL" id="PDXD01000065">
    <property type="protein sequence ID" value="RYN65484.1"/>
    <property type="molecule type" value="Genomic_DNA"/>
</dbReference>
<evidence type="ECO:0000313" key="6">
    <source>
        <dbReference type="EMBL" id="RYN65484.1"/>
    </source>
</evidence>
<proteinExistence type="inferred from homology"/>
<keyword evidence="2 5" id="KW-0479">Metal-binding</keyword>
<dbReference type="InterPro" id="IPR001128">
    <property type="entry name" value="Cyt_P450"/>
</dbReference>
<feature type="binding site" description="axial binding residue" evidence="5">
    <location>
        <position position="376"/>
    </location>
    <ligand>
        <name>heme</name>
        <dbReference type="ChEBI" id="CHEBI:30413"/>
    </ligand>
    <ligandPart>
        <name>Fe</name>
        <dbReference type="ChEBI" id="CHEBI:18248"/>
    </ligandPart>
</feature>
<evidence type="ECO:0000256" key="1">
    <source>
        <dbReference type="ARBA" id="ARBA00010617"/>
    </source>
</evidence>
<comment type="similarity">
    <text evidence="1">Belongs to the cytochrome P450 family.</text>
</comment>
<gene>
    <name evidence="6" type="ORF">AA0117_g12133</name>
</gene>
<evidence type="ECO:0000256" key="5">
    <source>
        <dbReference type="PIRSR" id="PIRSR602401-1"/>
    </source>
</evidence>
<comment type="caution">
    <text evidence="6">The sequence shown here is derived from an EMBL/GenBank/DDBJ whole genome shotgun (WGS) entry which is preliminary data.</text>
</comment>
<evidence type="ECO:0008006" key="8">
    <source>
        <dbReference type="Google" id="ProtNLM"/>
    </source>
</evidence>
<dbReference type="InterPro" id="IPR036396">
    <property type="entry name" value="Cyt_P450_sf"/>
</dbReference>
<dbReference type="PANTHER" id="PTHR46300:SF4">
    <property type="entry name" value="CYTOCHROME P450 98A3"/>
    <property type="match status" value="1"/>
</dbReference>
<dbReference type="GO" id="GO:0016705">
    <property type="term" value="F:oxidoreductase activity, acting on paired donors, with incorporation or reduction of molecular oxygen"/>
    <property type="evidence" value="ECO:0007669"/>
    <property type="project" value="InterPro"/>
</dbReference>
<evidence type="ECO:0000256" key="4">
    <source>
        <dbReference type="ARBA" id="ARBA00023004"/>
    </source>
</evidence>
<dbReference type="InterPro" id="IPR002401">
    <property type="entry name" value="Cyt_P450_E_grp-I"/>
</dbReference>
<dbReference type="GO" id="GO:0005506">
    <property type="term" value="F:iron ion binding"/>
    <property type="evidence" value="ECO:0007669"/>
    <property type="project" value="InterPro"/>
</dbReference>
<protein>
    <recommendedName>
        <fullName evidence="8">Cytochrome P450</fullName>
    </recommendedName>
</protein>
<dbReference type="InterPro" id="IPR050364">
    <property type="entry name" value="Cytochrome_P450_fung"/>
</dbReference>
<keyword evidence="4 5" id="KW-0408">Iron</keyword>
<dbReference type="PANTHER" id="PTHR46300">
    <property type="entry name" value="P450, PUTATIVE (EUROFUNG)-RELATED-RELATED"/>
    <property type="match status" value="1"/>
</dbReference>
<dbReference type="Proteomes" id="UP000291422">
    <property type="component" value="Unassembled WGS sequence"/>
</dbReference>
<organism evidence="6 7">
    <name type="scientific">Alternaria alternata</name>
    <name type="common">Alternaria rot fungus</name>
    <name type="synonym">Torula alternata</name>
    <dbReference type="NCBI Taxonomy" id="5599"/>
    <lineage>
        <taxon>Eukaryota</taxon>
        <taxon>Fungi</taxon>
        <taxon>Dikarya</taxon>
        <taxon>Ascomycota</taxon>
        <taxon>Pezizomycotina</taxon>
        <taxon>Dothideomycetes</taxon>
        <taxon>Pleosporomycetidae</taxon>
        <taxon>Pleosporales</taxon>
        <taxon>Pleosporineae</taxon>
        <taxon>Pleosporaceae</taxon>
        <taxon>Alternaria</taxon>
        <taxon>Alternaria sect. Alternaria</taxon>
        <taxon>Alternaria alternata complex</taxon>
    </lineage>
</organism>
<name>A0A4Q4N009_ALTAL</name>
<dbReference type="PRINTS" id="PR00463">
    <property type="entry name" value="EP450I"/>
</dbReference>
<keyword evidence="5" id="KW-0349">Heme</keyword>
<comment type="cofactor">
    <cofactor evidence="5">
        <name>heme</name>
        <dbReference type="ChEBI" id="CHEBI:30413"/>
    </cofactor>
</comment>
<evidence type="ECO:0000256" key="3">
    <source>
        <dbReference type="ARBA" id="ARBA00023002"/>
    </source>
</evidence>
<sequence>MLQVIAVAAFFALIIDYIHMLWRRRYLPPGPFPLPIFGNHFQTPSHKPWITWEKWAQYYNSPMITLWIGRHPRIILSDAWVASDLLEKRSDIFSSRPRLVAMGDAINATDTNQTTLVYGDRWRKHRKLMHMAVGSQAVRKYRTFQAHESAILVRDFLLEPQDFELSIERYSVSVTSIVGWGRRVDRKNDYVAQQALKLMEAVNFVVPGIFLMEAVPFLMHLPAWLYALPSQMRLGASVLSRYFYLLTQEGAEAKEHNFGKQVMASQQGSDITDVEVASLMGNLIGGGVKEALRWRTVTILAGIPHANTVNFDYQGYHFPAGTNFTGNMWAIHRHPRDFPDPDRFIPERFLEGEGSAKQPYPNKYGMNPFGWGRRQCSGQPLAEQGLLYSLARMMWAFNILPGLDEHHNEVKLDIFAYTNSENMRPEPFQVCFVPRSDAIKNLLLDEAGEAREALRIYDGETRVTMEDAANYAAI</sequence>
<accession>A0A4Q4N009</accession>
<keyword evidence="3" id="KW-0560">Oxidoreductase</keyword>
<dbReference type="GO" id="GO:0004497">
    <property type="term" value="F:monooxygenase activity"/>
    <property type="evidence" value="ECO:0007669"/>
    <property type="project" value="InterPro"/>
</dbReference>
<dbReference type="GO" id="GO:0020037">
    <property type="term" value="F:heme binding"/>
    <property type="evidence" value="ECO:0007669"/>
    <property type="project" value="InterPro"/>
</dbReference>
<evidence type="ECO:0000313" key="7">
    <source>
        <dbReference type="Proteomes" id="UP000291422"/>
    </source>
</evidence>
<evidence type="ECO:0000256" key="2">
    <source>
        <dbReference type="ARBA" id="ARBA00022723"/>
    </source>
</evidence>
<dbReference type="Gene3D" id="1.10.630.10">
    <property type="entry name" value="Cytochrome P450"/>
    <property type="match status" value="2"/>
</dbReference>
<dbReference type="AlphaFoldDB" id="A0A4Q4N009"/>
<reference evidence="7" key="1">
    <citation type="journal article" date="2019" name="bioRxiv">
        <title>Genomics, evolutionary history and diagnostics of the Alternaria alternata species group including apple and Asian pear pathotypes.</title>
        <authorList>
            <person name="Armitage A.D."/>
            <person name="Cockerton H.M."/>
            <person name="Sreenivasaprasad S."/>
            <person name="Woodhall J.W."/>
            <person name="Lane C.R."/>
            <person name="Harrison R.J."/>
            <person name="Clarkson J.P."/>
        </authorList>
    </citation>
    <scope>NUCLEOTIDE SEQUENCE [LARGE SCALE GENOMIC DNA]</scope>
    <source>
        <strain evidence="7">FERA 1177</strain>
    </source>
</reference>
<dbReference type="VEuPathDB" id="FungiDB:CC77DRAFT_1035184"/>
<dbReference type="Pfam" id="PF00067">
    <property type="entry name" value="p450"/>
    <property type="match status" value="1"/>
</dbReference>